<proteinExistence type="predicted"/>
<dbReference type="Pfam" id="PF19514">
    <property type="entry name" value="MobC_2"/>
    <property type="match status" value="1"/>
</dbReference>
<comment type="caution">
    <text evidence="1">The sequence shown here is derived from an EMBL/GenBank/DDBJ whole genome shotgun (WGS) entry which is preliminary data.</text>
</comment>
<dbReference type="RefSeq" id="WP_062303432.1">
    <property type="nucleotide sequence ID" value="NZ_LRPB01000049.1"/>
</dbReference>
<dbReference type="InterPro" id="IPR045788">
    <property type="entry name" value="MobC_2"/>
</dbReference>
<dbReference type="AlphaFoldDB" id="A0A150XKS5"/>
<reference evidence="1 2" key="1">
    <citation type="submission" date="2016-01" db="EMBL/GenBank/DDBJ databases">
        <title>Genome sequencing of Roseivirga seohaensis SW-152.</title>
        <authorList>
            <person name="Selvaratnam C."/>
            <person name="Thevarajoo S."/>
            <person name="Goh K.M."/>
            <person name="Ee R."/>
            <person name="Chan K.-G."/>
            <person name="Chong C.S."/>
        </authorList>
    </citation>
    <scope>NUCLEOTIDE SEQUENCE [LARGE SCALE GENOMIC DNA]</scope>
    <source>
        <strain evidence="1 2">SW-152</strain>
    </source>
</reference>
<gene>
    <name evidence="1" type="ORF">AWW67_13165</name>
</gene>
<dbReference type="STRING" id="1914963.AWW67_13165"/>
<organism evidence="1 2">
    <name type="scientific">Roseivirga seohaensis</name>
    <dbReference type="NCBI Taxonomy" id="1914963"/>
    <lineage>
        <taxon>Bacteria</taxon>
        <taxon>Pseudomonadati</taxon>
        <taxon>Bacteroidota</taxon>
        <taxon>Cytophagia</taxon>
        <taxon>Cytophagales</taxon>
        <taxon>Roseivirgaceae</taxon>
        <taxon>Roseivirga</taxon>
    </lineage>
</organism>
<evidence type="ECO:0000313" key="1">
    <source>
        <dbReference type="EMBL" id="KYG79320.1"/>
    </source>
</evidence>
<accession>A0A150XKS5</accession>
<name>A0A150XKS5_9BACT</name>
<protein>
    <recommendedName>
        <fullName evidence="3">Mobilization protein</fullName>
    </recommendedName>
</protein>
<sequence length="132" mass="15619">MTKENTLKPDHRLTVRFNKNELAKLENWLKKSTYHRNMSELIRHLLFKKEITINTYDASLDRLYEELVLVKKELNAIGVNINQVTHYFNADPDPSQKLIYAKKIAPLYEGTTQKIEKLFDLLSELAQRWSLE</sequence>
<evidence type="ECO:0008006" key="3">
    <source>
        <dbReference type="Google" id="ProtNLM"/>
    </source>
</evidence>
<dbReference type="EMBL" id="LRPB01000049">
    <property type="protein sequence ID" value="KYG79320.1"/>
    <property type="molecule type" value="Genomic_DNA"/>
</dbReference>
<evidence type="ECO:0000313" key="2">
    <source>
        <dbReference type="Proteomes" id="UP000075663"/>
    </source>
</evidence>
<dbReference type="Proteomes" id="UP000075663">
    <property type="component" value="Unassembled WGS sequence"/>
</dbReference>